<evidence type="ECO:0000313" key="1">
    <source>
        <dbReference type="EMBL" id="BAU01791.1"/>
    </source>
</evidence>
<feature type="non-terminal residue" evidence="1">
    <location>
        <position position="1"/>
    </location>
</feature>
<protein>
    <submittedName>
        <fullName evidence="1">Uncharacterized protein</fullName>
    </submittedName>
</protein>
<evidence type="ECO:0000313" key="2">
    <source>
        <dbReference type="Proteomes" id="UP000291084"/>
    </source>
</evidence>
<dbReference type="Proteomes" id="UP000291084">
    <property type="component" value="Chromosome 11"/>
</dbReference>
<reference evidence="1 2" key="1">
    <citation type="journal article" date="2015" name="Sci. Rep.">
        <title>The power of single molecule real-time sequencing technology in the de novo assembly of a eukaryotic genome.</title>
        <authorList>
            <person name="Sakai H."/>
            <person name="Naito K."/>
            <person name="Ogiso-Tanaka E."/>
            <person name="Takahashi Y."/>
            <person name="Iseki K."/>
            <person name="Muto C."/>
            <person name="Satou K."/>
            <person name="Teruya K."/>
            <person name="Shiroma A."/>
            <person name="Shimoji M."/>
            <person name="Hirano T."/>
            <person name="Itoh T."/>
            <person name="Kaga A."/>
            <person name="Tomooka N."/>
        </authorList>
    </citation>
    <scope>NUCLEOTIDE SEQUENCE [LARGE SCALE GENOMIC DNA]</scope>
    <source>
        <strain evidence="2">cv. Shumari</strain>
    </source>
</reference>
<gene>
    <name evidence="1" type="primary">Vigan.11G110600</name>
    <name evidence="1" type="ORF">VIGAN_11110600</name>
</gene>
<proteinExistence type="predicted"/>
<name>A0A0S3T982_PHAAN</name>
<dbReference type="AlphaFoldDB" id="A0A0S3T982"/>
<sequence>FTTTHPRNFPTHTLPKSDSTRSCHVAILNSKCHPTTCCQLITLATLDFPCQHLQPPIIHQLKPYLPPLSGHHAPP</sequence>
<dbReference type="EMBL" id="AP015044">
    <property type="protein sequence ID" value="BAU01791.1"/>
    <property type="molecule type" value="Genomic_DNA"/>
</dbReference>
<keyword evidence="2" id="KW-1185">Reference proteome</keyword>
<organism evidence="1 2">
    <name type="scientific">Vigna angularis var. angularis</name>
    <dbReference type="NCBI Taxonomy" id="157739"/>
    <lineage>
        <taxon>Eukaryota</taxon>
        <taxon>Viridiplantae</taxon>
        <taxon>Streptophyta</taxon>
        <taxon>Embryophyta</taxon>
        <taxon>Tracheophyta</taxon>
        <taxon>Spermatophyta</taxon>
        <taxon>Magnoliopsida</taxon>
        <taxon>eudicotyledons</taxon>
        <taxon>Gunneridae</taxon>
        <taxon>Pentapetalae</taxon>
        <taxon>rosids</taxon>
        <taxon>fabids</taxon>
        <taxon>Fabales</taxon>
        <taxon>Fabaceae</taxon>
        <taxon>Papilionoideae</taxon>
        <taxon>50 kb inversion clade</taxon>
        <taxon>NPAAA clade</taxon>
        <taxon>indigoferoid/millettioid clade</taxon>
        <taxon>Phaseoleae</taxon>
        <taxon>Vigna</taxon>
    </lineage>
</organism>
<accession>A0A0S3T982</accession>